<sequence length="54" mass="6529">QETERIHHAYQIPRRKERKKENDSVSQEQTQINQHDKVHDQRISHGTPENLTEQ</sequence>
<dbReference type="EMBL" id="JACVVK020000019">
    <property type="protein sequence ID" value="KAK7503575.1"/>
    <property type="molecule type" value="Genomic_DNA"/>
</dbReference>
<dbReference type="Proteomes" id="UP001519460">
    <property type="component" value="Unassembled WGS sequence"/>
</dbReference>
<reference evidence="2 3" key="1">
    <citation type="journal article" date="2023" name="Sci. Data">
        <title>Genome assembly of the Korean intertidal mud-creeper Batillaria attramentaria.</title>
        <authorList>
            <person name="Patra A.K."/>
            <person name="Ho P.T."/>
            <person name="Jun S."/>
            <person name="Lee S.J."/>
            <person name="Kim Y."/>
            <person name="Won Y.J."/>
        </authorList>
    </citation>
    <scope>NUCLEOTIDE SEQUENCE [LARGE SCALE GENOMIC DNA]</scope>
    <source>
        <strain evidence="2">Wonlab-2016</strain>
    </source>
</reference>
<feature type="region of interest" description="Disordered" evidence="1">
    <location>
        <begin position="1"/>
        <end position="54"/>
    </location>
</feature>
<organism evidence="2 3">
    <name type="scientific">Batillaria attramentaria</name>
    <dbReference type="NCBI Taxonomy" id="370345"/>
    <lineage>
        <taxon>Eukaryota</taxon>
        <taxon>Metazoa</taxon>
        <taxon>Spiralia</taxon>
        <taxon>Lophotrochozoa</taxon>
        <taxon>Mollusca</taxon>
        <taxon>Gastropoda</taxon>
        <taxon>Caenogastropoda</taxon>
        <taxon>Sorbeoconcha</taxon>
        <taxon>Cerithioidea</taxon>
        <taxon>Batillariidae</taxon>
        <taxon>Batillaria</taxon>
    </lineage>
</organism>
<evidence type="ECO:0000313" key="2">
    <source>
        <dbReference type="EMBL" id="KAK7503575.1"/>
    </source>
</evidence>
<evidence type="ECO:0000313" key="3">
    <source>
        <dbReference type="Proteomes" id="UP001519460"/>
    </source>
</evidence>
<dbReference type="AlphaFoldDB" id="A0ABD0LVQ7"/>
<feature type="compositionally biased region" description="Basic and acidic residues" evidence="1">
    <location>
        <begin position="34"/>
        <end position="43"/>
    </location>
</feature>
<protein>
    <submittedName>
        <fullName evidence="2">Uncharacterized protein</fullName>
    </submittedName>
</protein>
<comment type="caution">
    <text evidence="2">The sequence shown here is derived from an EMBL/GenBank/DDBJ whole genome shotgun (WGS) entry which is preliminary data.</text>
</comment>
<keyword evidence="3" id="KW-1185">Reference proteome</keyword>
<evidence type="ECO:0000256" key="1">
    <source>
        <dbReference type="SAM" id="MobiDB-lite"/>
    </source>
</evidence>
<proteinExistence type="predicted"/>
<gene>
    <name evidence="2" type="ORF">BaRGS_00005114</name>
</gene>
<name>A0ABD0LVQ7_9CAEN</name>
<accession>A0ABD0LVQ7</accession>
<feature type="compositionally biased region" description="Polar residues" evidence="1">
    <location>
        <begin position="24"/>
        <end position="33"/>
    </location>
</feature>
<feature type="non-terminal residue" evidence="2">
    <location>
        <position position="1"/>
    </location>
</feature>